<organism evidence="1 2">
    <name type="scientific">Arthrobacter bussei</name>
    <dbReference type="NCBI Taxonomy" id="2594179"/>
    <lineage>
        <taxon>Bacteria</taxon>
        <taxon>Bacillati</taxon>
        <taxon>Actinomycetota</taxon>
        <taxon>Actinomycetes</taxon>
        <taxon>Micrococcales</taxon>
        <taxon>Micrococcaceae</taxon>
        <taxon>Arthrobacter</taxon>
    </lineage>
</organism>
<protein>
    <submittedName>
        <fullName evidence="1">DUF4193 domain-containing protein</fullName>
    </submittedName>
</protein>
<dbReference type="OrthoDB" id="4732434at2"/>
<sequence length="107" mass="11146">MPMDDDTPRTTTANDGGTGAVGAAAQLLVGRTGDRRGVGDVLIDEDELAAADAFDLPGADLSSEEISVQILAAQADEFTCASCFLVRHRSQIAVDRGGRLYCVDCEG</sequence>
<dbReference type="RefSeq" id="WP_152814822.1">
    <property type="nucleotide sequence ID" value="NZ_VJXX01000002.1"/>
</dbReference>
<dbReference type="Pfam" id="PF13834">
    <property type="entry name" value="DUF4193"/>
    <property type="match status" value="1"/>
</dbReference>
<evidence type="ECO:0000313" key="2">
    <source>
        <dbReference type="Proteomes" id="UP000326464"/>
    </source>
</evidence>
<keyword evidence="2" id="KW-1185">Reference proteome</keyword>
<dbReference type="Proteomes" id="UP000326464">
    <property type="component" value="Unassembled WGS sequence"/>
</dbReference>
<proteinExistence type="predicted"/>
<evidence type="ECO:0000313" key="1">
    <source>
        <dbReference type="EMBL" id="MPY11081.1"/>
    </source>
</evidence>
<dbReference type="AlphaFoldDB" id="A0A7X1TP02"/>
<name>A0A7X1TP02_9MICC</name>
<reference evidence="2" key="1">
    <citation type="submission" date="2019-07" db="EMBL/GenBank/DDBJ databases">
        <title>Arthrobacter KR32 sp. nov., isolated from mountain cheese made of cows milk.</title>
        <authorList>
            <person name="Flegler A."/>
        </authorList>
    </citation>
    <scope>NUCLEOTIDE SEQUENCE [LARGE SCALE GENOMIC DNA]</scope>
    <source>
        <strain evidence="2">KR32</strain>
    </source>
</reference>
<dbReference type="EMBL" id="VJXX01000002">
    <property type="protein sequence ID" value="MPY11081.1"/>
    <property type="molecule type" value="Genomic_DNA"/>
</dbReference>
<accession>A0A7X1TP02</accession>
<gene>
    <name evidence="1" type="ORF">FNH21_10190</name>
</gene>
<comment type="caution">
    <text evidence="1">The sequence shown here is derived from an EMBL/GenBank/DDBJ whole genome shotgun (WGS) entry which is preliminary data.</text>
</comment>
<dbReference type="InterPro" id="IPR025242">
    <property type="entry name" value="DUF4193"/>
</dbReference>